<proteinExistence type="predicted"/>
<organism evidence="2 3">
    <name type="scientific">Stachybotrys elegans</name>
    <dbReference type="NCBI Taxonomy" id="80388"/>
    <lineage>
        <taxon>Eukaryota</taxon>
        <taxon>Fungi</taxon>
        <taxon>Dikarya</taxon>
        <taxon>Ascomycota</taxon>
        <taxon>Pezizomycotina</taxon>
        <taxon>Sordariomycetes</taxon>
        <taxon>Hypocreomycetidae</taxon>
        <taxon>Hypocreales</taxon>
        <taxon>Stachybotryaceae</taxon>
        <taxon>Stachybotrys</taxon>
    </lineage>
</organism>
<keyword evidence="3" id="KW-1185">Reference proteome</keyword>
<dbReference type="InterPro" id="IPR001138">
    <property type="entry name" value="Zn2Cys6_DnaBD"/>
</dbReference>
<protein>
    <recommendedName>
        <fullName evidence="4">Zn(2)-C6 fungal-type domain-containing protein</fullName>
    </recommendedName>
</protein>
<dbReference type="InterPro" id="IPR053178">
    <property type="entry name" value="Osmoadaptation_assoc"/>
</dbReference>
<sequence>MSHPPQCDQIKPACTRCARLSIPCVGSGEQRYKFKEHSLVLRHSKKREGELAAVVFREPPSNQISRLAAEFVDLFKVDNLRYDISAYGPFFPQIPVRLGRSEAIDAATDAVCKTLHSYRSGVITQEALSSYVKALNALRATLMDPAKAHSIDALLAIHMTMICQGWLHNRGSPTTNHGEGMAAIMAVTCKQGLLPILGYEATYTITVTIIIESITNRKIKLQPWLATVIDQFADNRAFISPCDEVIRLERIARIPDLLRDPIQHMHEHYELFELTRRSFSECHARLVKWSPILGTQGGVYRKHINQQRMLLSLQTAYGIFLTMALVSGAFITADGAGDASVAADMARFHREAIKLAHVAQEHRPMGAAHLLVVLTAAWASSEDLAQRDEIWALLQDYQADFPHEKCLERCIWLRARIDSVYASKLLYLDQYTNFAEADLLHDPSSHPPMAMSNLEVPSTEKEQLCVVM</sequence>
<comment type="caution">
    <text evidence="2">The sequence shown here is derived from an EMBL/GenBank/DDBJ whole genome shotgun (WGS) entry which is preliminary data.</text>
</comment>
<dbReference type="CDD" id="cd00067">
    <property type="entry name" value="GAL4"/>
    <property type="match status" value="1"/>
</dbReference>
<evidence type="ECO:0008006" key="4">
    <source>
        <dbReference type="Google" id="ProtNLM"/>
    </source>
</evidence>
<dbReference type="GO" id="GO:0008270">
    <property type="term" value="F:zinc ion binding"/>
    <property type="evidence" value="ECO:0007669"/>
    <property type="project" value="InterPro"/>
</dbReference>
<dbReference type="AlphaFoldDB" id="A0A8K0SID0"/>
<gene>
    <name evidence="2" type="ORF">B0I35DRAFT_481769</name>
</gene>
<evidence type="ECO:0000313" key="3">
    <source>
        <dbReference type="Proteomes" id="UP000813444"/>
    </source>
</evidence>
<dbReference type="OrthoDB" id="4314040at2759"/>
<keyword evidence="1" id="KW-0539">Nucleus</keyword>
<name>A0A8K0SID0_9HYPO</name>
<dbReference type="EMBL" id="JAGPNK010000012">
    <property type="protein sequence ID" value="KAH7310453.1"/>
    <property type="molecule type" value="Genomic_DNA"/>
</dbReference>
<dbReference type="PANTHER" id="PTHR38111">
    <property type="entry name" value="ZN(2)-C6 FUNGAL-TYPE DOMAIN-CONTAINING PROTEIN-RELATED"/>
    <property type="match status" value="1"/>
</dbReference>
<dbReference type="GO" id="GO:0000981">
    <property type="term" value="F:DNA-binding transcription factor activity, RNA polymerase II-specific"/>
    <property type="evidence" value="ECO:0007669"/>
    <property type="project" value="InterPro"/>
</dbReference>
<evidence type="ECO:0000313" key="2">
    <source>
        <dbReference type="EMBL" id="KAH7310453.1"/>
    </source>
</evidence>
<accession>A0A8K0SID0</accession>
<dbReference type="PANTHER" id="PTHR38111:SF11">
    <property type="entry name" value="TRANSCRIPTION FACTOR DOMAIN-CONTAINING PROTEIN-RELATED"/>
    <property type="match status" value="1"/>
</dbReference>
<dbReference type="Proteomes" id="UP000813444">
    <property type="component" value="Unassembled WGS sequence"/>
</dbReference>
<reference evidence="2" key="1">
    <citation type="journal article" date="2021" name="Nat. Commun.">
        <title>Genetic determinants of endophytism in the Arabidopsis root mycobiome.</title>
        <authorList>
            <person name="Mesny F."/>
            <person name="Miyauchi S."/>
            <person name="Thiergart T."/>
            <person name="Pickel B."/>
            <person name="Atanasova L."/>
            <person name="Karlsson M."/>
            <person name="Huettel B."/>
            <person name="Barry K.W."/>
            <person name="Haridas S."/>
            <person name="Chen C."/>
            <person name="Bauer D."/>
            <person name="Andreopoulos W."/>
            <person name="Pangilinan J."/>
            <person name="LaButti K."/>
            <person name="Riley R."/>
            <person name="Lipzen A."/>
            <person name="Clum A."/>
            <person name="Drula E."/>
            <person name="Henrissat B."/>
            <person name="Kohler A."/>
            <person name="Grigoriev I.V."/>
            <person name="Martin F.M."/>
            <person name="Hacquard S."/>
        </authorList>
    </citation>
    <scope>NUCLEOTIDE SEQUENCE</scope>
    <source>
        <strain evidence="2">MPI-CAGE-CH-0235</strain>
    </source>
</reference>
<evidence type="ECO:0000256" key="1">
    <source>
        <dbReference type="ARBA" id="ARBA00023242"/>
    </source>
</evidence>